<dbReference type="EMBL" id="FBWC01000027">
    <property type="protein sequence ID" value="CUX57307.1"/>
    <property type="molecule type" value="Genomic_DNA"/>
</dbReference>
<dbReference type="AlphaFoldDB" id="A0A1S7RU27"/>
<protein>
    <recommendedName>
        <fullName evidence="4">DUF3426 domain-containing protein</fullName>
    </recommendedName>
</protein>
<dbReference type="Proteomes" id="UP000191897">
    <property type="component" value="Unassembled WGS sequence"/>
</dbReference>
<reference evidence="2 3" key="1">
    <citation type="submission" date="2016-01" db="EMBL/GenBank/DDBJ databases">
        <authorList>
            <person name="Oliw E.H."/>
        </authorList>
    </citation>
    <scope>NUCLEOTIDE SEQUENCE [LARGE SCALE GENOMIC DNA]</scope>
    <source>
        <strain evidence="2 3">Kerr 14</strain>
    </source>
</reference>
<keyword evidence="1" id="KW-0472">Membrane</keyword>
<evidence type="ECO:0000313" key="3">
    <source>
        <dbReference type="Proteomes" id="UP000191897"/>
    </source>
</evidence>
<keyword evidence="1" id="KW-1133">Transmembrane helix</keyword>
<feature type="transmembrane region" description="Helical" evidence="1">
    <location>
        <begin position="95"/>
        <end position="117"/>
    </location>
</feature>
<organism evidence="2 3">
    <name type="scientific">Agrobacterium tumefaciens str. Kerr 14</name>
    <dbReference type="NCBI Taxonomy" id="1183424"/>
    <lineage>
        <taxon>Bacteria</taxon>
        <taxon>Pseudomonadati</taxon>
        <taxon>Pseudomonadota</taxon>
        <taxon>Alphaproteobacteria</taxon>
        <taxon>Hyphomicrobiales</taxon>
        <taxon>Rhizobiaceae</taxon>
        <taxon>Rhizobium/Agrobacterium group</taxon>
        <taxon>Agrobacterium</taxon>
        <taxon>Agrobacterium tumefaciens complex</taxon>
    </lineage>
</organism>
<evidence type="ECO:0000256" key="1">
    <source>
        <dbReference type="SAM" id="Phobius"/>
    </source>
</evidence>
<gene>
    <name evidence="2" type="ORF">AGR4C_Lc50056</name>
</gene>
<accession>A0A1S7RU27</accession>
<sequence length="225" mass="24010">MAMFRSSRRQAAFDFDLLMPETPVRRAARAANPDRDVVDAEFVTIKENRARQPGNDNRGAARRQAVKPPITLPMLGLAFIGWVDRRLSRLSADAYSALVAGLAIFVFVCSGGLSVVVPEKTAAAAPVSPLAISHVTVTPQEAGGMDILLINGIVENNGGNLEEVPALRADLFAAKGQLVASMVIEPPVKEMQPGFSHGFSAKLRHPGGKTPEIKLSFVEAGASER</sequence>
<evidence type="ECO:0000313" key="2">
    <source>
        <dbReference type="EMBL" id="CUX57307.1"/>
    </source>
</evidence>
<keyword evidence="1" id="KW-0812">Transmembrane</keyword>
<proteinExistence type="predicted"/>
<evidence type="ECO:0008006" key="4">
    <source>
        <dbReference type="Google" id="ProtNLM"/>
    </source>
</evidence>
<name>A0A1S7RU27_AGRTU</name>